<dbReference type="EMBL" id="LNNH01000019">
    <property type="protein sequence ID" value="KWW20109.1"/>
    <property type="molecule type" value="Genomic_DNA"/>
</dbReference>
<evidence type="ECO:0000256" key="1">
    <source>
        <dbReference type="ARBA" id="ARBA00010792"/>
    </source>
</evidence>
<dbReference type="PANTHER" id="PTHR42709:SF9">
    <property type="entry name" value="ALKALINE PHOSPHATASE LIKE PROTEIN"/>
    <property type="match status" value="1"/>
</dbReference>
<feature type="transmembrane region" description="Helical" evidence="2">
    <location>
        <begin position="49"/>
        <end position="71"/>
    </location>
</feature>
<evidence type="ECO:0000259" key="3">
    <source>
        <dbReference type="Pfam" id="PF09335"/>
    </source>
</evidence>
<comment type="similarity">
    <text evidence="1">Belongs to the DedA family.</text>
</comment>
<dbReference type="Pfam" id="PF09335">
    <property type="entry name" value="VTT_dom"/>
    <property type="match status" value="1"/>
</dbReference>
<reference evidence="4 5" key="1">
    <citation type="submission" date="2015-11" db="EMBL/GenBank/DDBJ databases">
        <title>Genome Sequence of Bacillus simplex strain VanAntwerpen2.</title>
        <authorList>
            <person name="Couger M.B."/>
        </authorList>
    </citation>
    <scope>NUCLEOTIDE SEQUENCE [LARGE SCALE GENOMIC DNA]</scope>
    <source>
        <strain evidence="4 5">VanAntwerpen02</strain>
    </source>
</reference>
<dbReference type="Proteomes" id="UP000064189">
    <property type="component" value="Unassembled WGS sequence"/>
</dbReference>
<evidence type="ECO:0000256" key="2">
    <source>
        <dbReference type="SAM" id="Phobius"/>
    </source>
</evidence>
<keyword evidence="5" id="KW-1185">Reference proteome</keyword>
<dbReference type="InterPro" id="IPR032816">
    <property type="entry name" value="VTT_dom"/>
</dbReference>
<proteinExistence type="inferred from homology"/>
<keyword evidence="2" id="KW-0812">Transmembrane</keyword>
<keyword evidence="2" id="KW-1133">Transmembrane helix</keyword>
<organism evidence="4 5">
    <name type="scientific">Peribacillus simplex</name>
    <dbReference type="NCBI Taxonomy" id="1478"/>
    <lineage>
        <taxon>Bacteria</taxon>
        <taxon>Bacillati</taxon>
        <taxon>Bacillota</taxon>
        <taxon>Bacilli</taxon>
        <taxon>Bacillales</taxon>
        <taxon>Bacillaceae</taxon>
        <taxon>Peribacillus</taxon>
    </lineage>
</organism>
<dbReference type="RefSeq" id="WP_061142298.1">
    <property type="nucleotide sequence ID" value="NZ_LNNH01000019.1"/>
</dbReference>
<gene>
    <name evidence="4" type="ORF">AS888_06765</name>
</gene>
<feature type="transmembrane region" description="Helical" evidence="2">
    <location>
        <begin position="135"/>
        <end position="157"/>
    </location>
</feature>
<dbReference type="InterPro" id="IPR051311">
    <property type="entry name" value="DedA_domain"/>
</dbReference>
<comment type="caution">
    <text evidence="4">The sequence shown here is derived from an EMBL/GenBank/DDBJ whole genome shotgun (WGS) entry which is preliminary data.</text>
</comment>
<name>A0A120GPS0_9BACI</name>
<evidence type="ECO:0000313" key="4">
    <source>
        <dbReference type="EMBL" id="KWW20109.1"/>
    </source>
</evidence>
<dbReference type="AlphaFoldDB" id="A0A120GPS0"/>
<evidence type="ECO:0000313" key="5">
    <source>
        <dbReference type="Proteomes" id="UP000064189"/>
    </source>
</evidence>
<sequence length="161" mass="18065">MEMVKELISNYGYFAIYGLLALGIIGLPVPDEFMMTFVGYLSSISVLNVQGAFLVSFLGSISGMLVSYFIGKKVGKPFLRKHGKWIKMTPPRLEKLEAWFNRYGPWTIIIAYFIPGVRHFASYLSGMNGMGKRKYFLFAGAGAFSWCLVFTAFGYFIGVLT</sequence>
<dbReference type="GO" id="GO:0005886">
    <property type="term" value="C:plasma membrane"/>
    <property type="evidence" value="ECO:0007669"/>
    <property type="project" value="TreeGrafter"/>
</dbReference>
<keyword evidence="2" id="KW-0472">Membrane</keyword>
<protein>
    <recommendedName>
        <fullName evidence="3">VTT domain-containing protein</fullName>
    </recommendedName>
</protein>
<dbReference type="PANTHER" id="PTHR42709">
    <property type="entry name" value="ALKALINE PHOSPHATASE LIKE PROTEIN"/>
    <property type="match status" value="1"/>
</dbReference>
<feature type="domain" description="VTT" evidence="3">
    <location>
        <begin position="29"/>
        <end position="155"/>
    </location>
</feature>
<accession>A0A120GPS0</accession>
<feature type="transmembrane region" description="Helical" evidence="2">
    <location>
        <begin position="12"/>
        <end position="29"/>
    </location>
</feature>